<accession>A0A5B9PCS2</accession>
<evidence type="ECO:0000313" key="2">
    <source>
        <dbReference type="Proteomes" id="UP000322214"/>
    </source>
</evidence>
<dbReference type="Proteomes" id="UP000322214">
    <property type="component" value="Chromosome"/>
</dbReference>
<proteinExistence type="predicted"/>
<organism evidence="1 2">
    <name type="scientific">Mariniblastus fucicola</name>
    <dbReference type="NCBI Taxonomy" id="980251"/>
    <lineage>
        <taxon>Bacteria</taxon>
        <taxon>Pseudomonadati</taxon>
        <taxon>Planctomycetota</taxon>
        <taxon>Planctomycetia</taxon>
        <taxon>Pirellulales</taxon>
        <taxon>Pirellulaceae</taxon>
        <taxon>Mariniblastus</taxon>
    </lineage>
</organism>
<name>A0A5B9PCS2_9BACT</name>
<dbReference type="RefSeq" id="WP_075085382.1">
    <property type="nucleotide sequence ID" value="NZ_CP042912.1"/>
</dbReference>
<dbReference type="KEGG" id="mff:MFFC18_39900"/>
<gene>
    <name evidence="1" type="ORF">MFFC18_39900</name>
</gene>
<protein>
    <submittedName>
        <fullName evidence="1">Uncharacterized protein</fullName>
    </submittedName>
</protein>
<dbReference type="AlphaFoldDB" id="A0A5B9PCS2"/>
<evidence type="ECO:0000313" key="1">
    <source>
        <dbReference type="EMBL" id="QEG24074.1"/>
    </source>
</evidence>
<dbReference type="EMBL" id="CP042912">
    <property type="protein sequence ID" value="QEG24074.1"/>
    <property type="molecule type" value="Genomic_DNA"/>
</dbReference>
<sequence>MNLVNFRYGLVVLILCQTVQLRVAESQISFDLINAIESSSESWVSDLNFACEYNLKIGKAESIDGGLAGEFEAVHASCIGSLLVAQDAFKLSANWESVEFEGKEISFKRPFEFIADENFGVHFTPRSQVLSQGRSGERRVASLSRQVDWFELSGAKPFGRKNPVSQIPNPLGFCGGWSNGVTVGGFLLSEHTAREISNALKGLETKLRDFEVGVEFTKDCDELIIAIDYVQNDDSRVMREIAFSNFGGLLLKTKRVF</sequence>
<reference evidence="1 2" key="1">
    <citation type="submission" date="2019-08" db="EMBL/GenBank/DDBJ databases">
        <title>Deep-cultivation of Planctomycetes and their phenomic and genomic characterization uncovers novel biology.</title>
        <authorList>
            <person name="Wiegand S."/>
            <person name="Jogler M."/>
            <person name="Boedeker C."/>
            <person name="Pinto D."/>
            <person name="Vollmers J."/>
            <person name="Rivas-Marin E."/>
            <person name="Kohn T."/>
            <person name="Peeters S.H."/>
            <person name="Heuer A."/>
            <person name="Rast P."/>
            <person name="Oberbeckmann S."/>
            <person name="Bunk B."/>
            <person name="Jeske O."/>
            <person name="Meyerdierks A."/>
            <person name="Storesund J.E."/>
            <person name="Kallscheuer N."/>
            <person name="Luecker S."/>
            <person name="Lage O.M."/>
            <person name="Pohl T."/>
            <person name="Merkel B.J."/>
            <person name="Hornburger P."/>
            <person name="Mueller R.-W."/>
            <person name="Bruemmer F."/>
            <person name="Labrenz M."/>
            <person name="Spormann A.M."/>
            <person name="Op den Camp H."/>
            <person name="Overmann J."/>
            <person name="Amann R."/>
            <person name="Jetten M.S.M."/>
            <person name="Mascher T."/>
            <person name="Medema M.H."/>
            <person name="Devos D.P."/>
            <person name="Kaster A.-K."/>
            <person name="Ovreas L."/>
            <person name="Rohde M."/>
            <person name="Galperin M.Y."/>
            <person name="Jogler C."/>
        </authorList>
    </citation>
    <scope>NUCLEOTIDE SEQUENCE [LARGE SCALE GENOMIC DNA]</scope>
    <source>
        <strain evidence="1 2">FC18</strain>
    </source>
</reference>
<keyword evidence="2" id="KW-1185">Reference proteome</keyword>